<accession>A0AA44CJG7</accession>
<dbReference type="PANTHER" id="PTHR12526:SF637">
    <property type="entry name" value="GLYCOSYLTRANSFERASE EPSF-RELATED"/>
    <property type="match status" value="1"/>
</dbReference>
<dbReference type="Proteomes" id="UP000712947">
    <property type="component" value="Unassembled WGS sequence"/>
</dbReference>
<comment type="caution">
    <text evidence="2">The sequence shown here is derived from an EMBL/GenBank/DDBJ whole genome shotgun (WGS) entry which is preliminary data.</text>
</comment>
<reference evidence="2" key="1">
    <citation type="submission" date="2020-03" db="EMBL/GenBank/DDBJ databases">
        <authorList>
            <person name="Kislichkina A."/>
            <person name="Dentovskaya S."/>
            <person name="Shaikhutdinov R."/>
            <person name="Ivanov S."/>
            <person name="Sizova A."/>
            <person name="Solomentsev V."/>
            <person name="Bogun A."/>
        </authorList>
    </citation>
    <scope>NUCLEOTIDE SEQUENCE</scope>
    <source>
        <strain evidence="2">SCPM-O-B-7610</strain>
    </source>
</reference>
<dbReference type="Gene3D" id="3.40.50.2000">
    <property type="entry name" value="Glycogen Phosphorylase B"/>
    <property type="match status" value="2"/>
</dbReference>
<name>A0AA44CJG7_YERMO</name>
<protein>
    <submittedName>
        <fullName evidence="2">Glycosyltransferase</fullName>
    </submittedName>
</protein>
<dbReference type="AlphaFoldDB" id="A0AA44CJG7"/>
<dbReference type="EMBL" id="JAASAI010000003">
    <property type="protein sequence ID" value="NIL21922.1"/>
    <property type="molecule type" value="Genomic_DNA"/>
</dbReference>
<dbReference type="GO" id="GO:1901135">
    <property type="term" value="P:carbohydrate derivative metabolic process"/>
    <property type="evidence" value="ECO:0007669"/>
    <property type="project" value="UniProtKB-ARBA"/>
</dbReference>
<organism evidence="2 3">
    <name type="scientific">Yersinia mollaretii</name>
    <dbReference type="NCBI Taxonomy" id="33060"/>
    <lineage>
        <taxon>Bacteria</taxon>
        <taxon>Pseudomonadati</taxon>
        <taxon>Pseudomonadota</taxon>
        <taxon>Gammaproteobacteria</taxon>
        <taxon>Enterobacterales</taxon>
        <taxon>Yersiniaceae</taxon>
        <taxon>Yersinia</taxon>
    </lineage>
</organism>
<sequence length="421" mass="47564">MKVCVISFSDNRGGAAKAANRQVKAIKKYCPDWSVNFLVAEKISNDDSIIGPNKLDKTIHFFLRVISFLITKLQITKNKSKHSLNIFSSRHVINSIDYSSDVIHLHWFNNDTISLSKLMGILSEYKGKIVITMHDDWLFCGSEHSSYESVRFIDGYHANNSDNLLLDLDRAIFNKKLKIKSLLERKKVILTTPSLWMLKRAYSSLLLRNANLKYVPNIIDCDLFKPYPKLVCRHKLEISNESFVISFGAVGGVSNPLKGYDLLIRVLNHLNKNYTEMKCVELLVFGGDTQCKESLCGFNITYTGVIESTEDMAMLYSSADLVLVPSLIESFGQVAAESLACETPVIAFDNSGVSEVIRDNGGIIIDAFDIEEFSKSIFSFYSLSELERRSMGRKGRLAMIKKYSPETVSAKWKDVYCDDNK</sequence>
<dbReference type="PANTHER" id="PTHR12526">
    <property type="entry name" value="GLYCOSYLTRANSFERASE"/>
    <property type="match status" value="1"/>
</dbReference>
<gene>
    <name evidence="2" type="ORF">HB991_05200</name>
</gene>
<dbReference type="SUPFAM" id="SSF53756">
    <property type="entry name" value="UDP-Glycosyltransferase/glycogen phosphorylase"/>
    <property type="match status" value="1"/>
</dbReference>
<feature type="domain" description="Glycosyl transferase family 1" evidence="1">
    <location>
        <begin position="255"/>
        <end position="396"/>
    </location>
</feature>
<evidence type="ECO:0000313" key="2">
    <source>
        <dbReference type="EMBL" id="NIL21922.1"/>
    </source>
</evidence>
<dbReference type="InterPro" id="IPR001296">
    <property type="entry name" value="Glyco_trans_1"/>
</dbReference>
<evidence type="ECO:0000259" key="1">
    <source>
        <dbReference type="Pfam" id="PF00534"/>
    </source>
</evidence>
<dbReference type="RefSeq" id="WP_050142515.1">
    <property type="nucleotide sequence ID" value="NZ_CAWMHM010000001.1"/>
</dbReference>
<evidence type="ECO:0000313" key="3">
    <source>
        <dbReference type="Proteomes" id="UP000712947"/>
    </source>
</evidence>
<dbReference type="GO" id="GO:0016757">
    <property type="term" value="F:glycosyltransferase activity"/>
    <property type="evidence" value="ECO:0007669"/>
    <property type="project" value="InterPro"/>
</dbReference>
<proteinExistence type="predicted"/>
<dbReference type="Pfam" id="PF00534">
    <property type="entry name" value="Glycos_transf_1"/>
    <property type="match status" value="1"/>
</dbReference>